<reference evidence="1" key="1">
    <citation type="submission" date="2024-05" db="EMBL/GenBank/DDBJ databases">
        <authorList>
            <person name="Ferriol-Gonzalez C."/>
            <person name="Concha-Eloko R."/>
            <person name="Bernabeu-Gimeno M."/>
            <person name="Fernandez-Cuenca F."/>
            <person name="Canada-Garcia J.E."/>
            <person name="Garcia-Cobos S."/>
            <person name="Sanjuan R."/>
            <person name="Domingo-Calap P."/>
        </authorList>
    </citation>
    <scope>NUCLEOTIDE SEQUENCE</scope>
</reference>
<organism evidence="1">
    <name type="scientific">Klebsiella phage vB_Kpn2-P2</name>
    <dbReference type="NCBI Taxonomy" id="3230849"/>
    <lineage>
        <taxon>Viruses</taxon>
    </lineage>
</organism>
<protein>
    <submittedName>
        <fullName evidence="1">Uncharacterized protein</fullName>
    </submittedName>
</protein>
<gene>
    <name evidence="1" type="ORF">vBKpn2P2_7</name>
</gene>
<name>A0AAU8EGU2_9VIRU</name>
<evidence type="ECO:0000313" key="1">
    <source>
        <dbReference type="EMBL" id="XCG96855.1"/>
    </source>
</evidence>
<proteinExistence type="predicted"/>
<sequence>MCNLENGMSKAESETQVLSLMMRGHAAREGITKEMEDALSELTAMRLRYKNEQGDKGEAAFLCALSVFTAELQL</sequence>
<dbReference type="EMBL" id="PP848851">
    <property type="protein sequence ID" value="XCG96855.1"/>
    <property type="molecule type" value="Genomic_DNA"/>
</dbReference>
<accession>A0AAU8EGU2</accession>